<dbReference type="EMBL" id="MU854632">
    <property type="protein sequence ID" value="KAK4032236.1"/>
    <property type="molecule type" value="Genomic_DNA"/>
</dbReference>
<protein>
    <recommendedName>
        <fullName evidence="4">Protein kinase domain-containing protein</fullName>
    </recommendedName>
</protein>
<evidence type="ECO:0000313" key="2">
    <source>
        <dbReference type="EMBL" id="KAK4032236.1"/>
    </source>
</evidence>
<dbReference type="Gene3D" id="1.10.510.10">
    <property type="entry name" value="Transferase(Phosphotransferase) domain 1"/>
    <property type="match status" value="1"/>
</dbReference>
<dbReference type="InterPro" id="IPR011009">
    <property type="entry name" value="Kinase-like_dom_sf"/>
</dbReference>
<dbReference type="AlphaFoldDB" id="A0AAN6P5P8"/>
<name>A0AAN6P5P8_9PEZI</name>
<evidence type="ECO:0008006" key="4">
    <source>
        <dbReference type="Google" id="ProtNLM"/>
    </source>
</evidence>
<accession>A0AAN6P5P8</accession>
<dbReference type="Proteomes" id="UP001303115">
    <property type="component" value="Unassembled WGS sequence"/>
</dbReference>
<organism evidence="2 3">
    <name type="scientific">Parachaetomium inaequale</name>
    <dbReference type="NCBI Taxonomy" id="2588326"/>
    <lineage>
        <taxon>Eukaryota</taxon>
        <taxon>Fungi</taxon>
        <taxon>Dikarya</taxon>
        <taxon>Ascomycota</taxon>
        <taxon>Pezizomycotina</taxon>
        <taxon>Sordariomycetes</taxon>
        <taxon>Sordariomycetidae</taxon>
        <taxon>Sordariales</taxon>
        <taxon>Chaetomiaceae</taxon>
        <taxon>Parachaetomium</taxon>
    </lineage>
</organism>
<proteinExistence type="predicted"/>
<reference evidence="3" key="1">
    <citation type="journal article" date="2023" name="Mol. Phylogenet. Evol.">
        <title>Genome-scale phylogeny and comparative genomics of the fungal order Sordariales.</title>
        <authorList>
            <person name="Hensen N."/>
            <person name="Bonometti L."/>
            <person name="Westerberg I."/>
            <person name="Brannstrom I.O."/>
            <person name="Guillou S."/>
            <person name="Cros-Aarteil S."/>
            <person name="Calhoun S."/>
            <person name="Haridas S."/>
            <person name="Kuo A."/>
            <person name="Mondo S."/>
            <person name="Pangilinan J."/>
            <person name="Riley R."/>
            <person name="LaButti K."/>
            <person name="Andreopoulos B."/>
            <person name="Lipzen A."/>
            <person name="Chen C."/>
            <person name="Yan M."/>
            <person name="Daum C."/>
            <person name="Ng V."/>
            <person name="Clum A."/>
            <person name="Steindorff A."/>
            <person name="Ohm R.A."/>
            <person name="Martin F."/>
            <person name="Silar P."/>
            <person name="Natvig D.O."/>
            <person name="Lalanne C."/>
            <person name="Gautier V."/>
            <person name="Ament-Velasquez S.L."/>
            <person name="Kruys A."/>
            <person name="Hutchinson M.I."/>
            <person name="Powell A.J."/>
            <person name="Barry K."/>
            <person name="Miller A.N."/>
            <person name="Grigoriev I.V."/>
            <person name="Debuchy R."/>
            <person name="Gladieux P."/>
            <person name="Hiltunen Thoren M."/>
            <person name="Johannesson H."/>
        </authorList>
    </citation>
    <scope>NUCLEOTIDE SEQUENCE [LARGE SCALE GENOMIC DNA]</scope>
    <source>
        <strain evidence="3">CBS 284.82</strain>
    </source>
</reference>
<dbReference type="PANTHER" id="PTHR37542:SF3">
    <property type="entry name" value="PRION-INHIBITION AND PROPAGATION HELO DOMAIN-CONTAINING PROTEIN"/>
    <property type="match status" value="1"/>
</dbReference>
<evidence type="ECO:0000313" key="3">
    <source>
        <dbReference type="Proteomes" id="UP001303115"/>
    </source>
</evidence>
<keyword evidence="3" id="KW-1185">Reference proteome</keyword>
<gene>
    <name evidence="2" type="ORF">C8A01DRAFT_50932</name>
</gene>
<dbReference type="PANTHER" id="PTHR37542">
    <property type="entry name" value="HELO DOMAIN-CONTAINING PROTEIN-RELATED"/>
    <property type="match status" value="1"/>
</dbReference>
<comment type="caution">
    <text evidence="2">The sequence shown here is derived from an EMBL/GenBank/DDBJ whole genome shotgun (WGS) entry which is preliminary data.</text>
</comment>
<feature type="region of interest" description="Disordered" evidence="1">
    <location>
        <begin position="510"/>
        <end position="543"/>
    </location>
</feature>
<sequence>MADATPSRVRAVFRYPKFSGSQYRSHTDTPWPQPLHAAYNWVLRLVRDSLELIEEAFAADRNLLPYLGRFRLQKTIYDANYGLEGGTNIDYGSEWPILNPQPFKAFEFRGVQQQMILLIRTLFDPEELWAKYGLRIERLGIPQPPDELAIEIKYITDYLYKVDSRYFSWALADRDLVNEAWLRHLDFIKTIRFVVSGAPPKMDEFILRLEEFNRMLQFLTPRQMMDCWDRQIFELVAKDVVKVADRGKQLEEAATHEAKYCIDEPARANYDDLSKLANFTFAIDSAEPHVDRRKVFRLDDMSFDTPYYIDKNSTLARLFDYPTKHQSRLVLVEWITLTGLETLDETKTTWYVLHAVKPEKLLLPATIGFFHDESSPRTVGLVFQLPPHIRGNLPTKPAFGRPGEPGGRVVRSPKTIAAERMPTTLRQLILQREPKGVALDVRFKIAKQLVDALHLMHTARFTHRNIRSSNILFFPAPSIVTDNNEPDPWTLDYTNPLLFGFHDAPLEITLTPPSDQPPPAYTQPEGLKPILKKPKGQQQPPPRDVVIDCYTHPERRLHVRLTQVDSRHNPPPSYRRQYDLWSVGCVLLELGLWETLENVCGREIAARAPLVGDYIKRGVTEEEVWADAETVRRAAKGLDVITGTAYAEITRICLEVKPVLGDIVEFERRIAAALAQIGA</sequence>
<evidence type="ECO:0000256" key="1">
    <source>
        <dbReference type="SAM" id="MobiDB-lite"/>
    </source>
</evidence>
<dbReference type="SUPFAM" id="SSF56112">
    <property type="entry name" value="Protein kinase-like (PK-like)"/>
    <property type="match status" value="1"/>
</dbReference>